<feature type="region of interest" description="Disordered" evidence="1">
    <location>
        <begin position="84"/>
        <end position="170"/>
    </location>
</feature>
<evidence type="ECO:0000256" key="1">
    <source>
        <dbReference type="SAM" id="MobiDB-lite"/>
    </source>
</evidence>
<protein>
    <submittedName>
        <fullName evidence="2">Uncharacterized protein</fullName>
    </submittedName>
</protein>
<feature type="compositionally biased region" description="Basic and acidic residues" evidence="1">
    <location>
        <begin position="133"/>
        <end position="142"/>
    </location>
</feature>
<proteinExistence type="predicted"/>
<name>A0AAV4X2Q0_CAEEX</name>
<sequence length="170" mass="18510">MILILHNCKFAAAHSPRQFLIQEKEKKLCIKSIIFSITLTSTAPSDEPEVVEFGHLVLHDGRRISQLRAVVLVVSRLDGHQGAVDDLSQADHPKRDGKGLVGPPVRGQGRADDAGAAPSSPTPRMLAQNLRKSPLDGHEEIGHGIAGAPTTLRRQMHRRRPVPLARPTSN</sequence>
<dbReference type="AlphaFoldDB" id="A0AAV4X2Q0"/>
<reference evidence="2 3" key="1">
    <citation type="submission" date="2021-06" db="EMBL/GenBank/DDBJ databases">
        <title>Caerostris extrusa draft genome.</title>
        <authorList>
            <person name="Kono N."/>
            <person name="Arakawa K."/>
        </authorList>
    </citation>
    <scope>NUCLEOTIDE SEQUENCE [LARGE SCALE GENOMIC DNA]</scope>
</reference>
<accession>A0AAV4X2Q0</accession>
<organism evidence="2 3">
    <name type="scientific">Caerostris extrusa</name>
    <name type="common">Bark spider</name>
    <name type="synonym">Caerostris bankana</name>
    <dbReference type="NCBI Taxonomy" id="172846"/>
    <lineage>
        <taxon>Eukaryota</taxon>
        <taxon>Metazoa</taxon>
        <taxon>Ecdysozoa</taxon>
        <taxon>Arthropoda</taxon>
        <taxon>Chelicerata</taxon>
        <taxon>Arachnida</taxon>
        <taxon>Araneae</taxon>
        <taxon>Araneomorphae</taxon>
        <taxon>Entelegynae</taxon>
        <taxon>Araneoidea</taxon>
        <taxon>Araneidae</taxon>
        <taxon>Caerostris</taxon>
    </lineage>
</organism>
<gene>
    <name evidence="2" type="ORF">CEXT_639351</name>
</gene>
<feature type="compositionally biased region" description="Basic and acidic residues" evidence="1">
    <location>
        <begin position="89"/>
        <end position="98"/>
    </location>
</feature>
<evidence type="ECO:0000313" key="2">
    <source>
        <dbReference type="EMBL" id="GIY88475.1"/>
    </source>
</evidence>
<dbReference type="Proteomes" id="UP001054945">
    <property type="component" value="Unassembled WGS sequence"/>
</dbReference>
<dbReference type="EMBL" id="BPLR01017069">
    <property type="protein sequence ID" value="GIY88475.1"/>
    <property type="molecule type" value="Genomic_DNA"/>
</dbReference>
<keyword evidence="3" id="KW-1185">Reference proteome</keyword>
<comment type="caution">
    <text evidence="2">The sequence shown here is derived from an EMBL/GenBank/DDBJ whole genome shotgun (WGS) entry which is preliminary data.</text>
</comment>
<evidence type="ECO:0000313" key="3">
    <source>
        <dbReference type="Proteomes" id="UP001054945"/>
    </source>
</evidence>